<keyword evidence="7" id="KW-0443">Lipid metabolism</keyword>
<dbReference type="OrthoDB" id="1600564at2759"/>
<protein>
    <submittedName>
        <fullName evidence="9">GDSL esterase/lipase</fullName>
        <ecNumber evidence="9">3.2.1.51</ecNumber>
    </submittedName>
</protein>
<dbReference type="Pfam" id="PF00657">
    <property type="entry name" value="Lipase_GDSL"/>
    <property type="match status" value="1"/>
</dbReference>
<gene>
    <name evidence="9" type="ORF">AXF42_Ash001119</name>
</gene>
<dbReference type="STRING" id="1088818.A0A2I0AU41"/>
<evidence type="ECO:0000256" key="3">
    <source>
        <dbReference type="ARBA" id="ARBA00022525"/>
    </source>
</evidence>
<evidence type="ECO:0000256" key="5">
    <source>
        <dbReference type="ARBA" id="ARBA00022801"/>
    </source>
</evidence>
<dbReference type="InterPro" id="IPR035669">
    <property type="entry name" value="SGNH_plant_lipase-like"/>
</dbReference>
<dbReference type="InterPro" id="IPR036514">
    <property type="entry name" value="SGNH_hydro_sf"/>
</dbReference>
<dbReference type="GO" id="GO:0005576">
    <property type="term" value="C:extracellular region"/>
    <property type="evidence" value="ECO:0007669"/>
    <property type="project" value="UniProtKB-SubCell"/>
</dbReference>
<keyword evidence="3" id="KW-0964">Secreted</keyword>
<feature type="chain" id="PRO_5014149863" evidence="8">
    <location>
        <begin position="37"/>
        <end position="383"/>
    </location>
</feature>
<keyword evidence="10" id="KW-1185">Reference proteome</keyword>
<evidence type="ECO:0000313" key="9">
    <source>
        <dbReference type="EMBL" id="PKA59026.1"/>
    </source>
</evidence>
<comment type="similarity">
    <text evidence="2">Belongs to the 'GDSL' lipolytic enzyme family.</text>
</comment>
<name>A0A2I0AU41_9ASPA</name>
<keyword evidence="5 9" id="KW-0378">Hydrolase</keyword>
<proteinExistence type="inferred from homology"/>
<evidence type="ECO:0000313" key="10">
    <source>
        <dbReference type="Proteomes" id="UP000236161"/>
    </source>
</evidence>
<dbReference type="AlphaFoldDB" id="A0A2I0AU41"/>
<dbReference type="InterPro" id="IPR051238">
    <property type="entry name" value="GDSL_esterase/lipase"/>
</dbReference>
<evidence type="ECO:0000256" key="7">
    <source>
        <dbReference type="ARBA" id="ARBA00023098"/>
    </source>
</evidence>
<evidence type="ECO:0000256" key="8">
    <source>
        <dbReference type="SAM" id="SignalP"/>
    </source>
</evidence>
<sequence length="383" mass="42199">MARRHTPPPPASSPSISMKLAFSIALSLLLLPPISLLSKPIHDNEAEVQGMFVFGSSLVDNGNNNFLKNSSAKADYLPYGIDFPRGPTGRFSNGRNAVDVLGELLRLPSFIPAFDDPRTRGRKIIHGVNFASGGSGILDQTGAQAGEVVSLTQQIRNFEMSTLRDLEAQLGCRPNYKHLLKYLFVLETGGNDYQLNYFAPGGEPKPKLPQFTSILVSKLTQKIKKLYILGARKFVMFSIQPIGCIPVARSNPKLSNNGSCIEQLNDVVLLFNQRLRSLVFELKAQLPDSNLVFVNSFNIIRDVIDNPHYYGFSDVSTSCCELSPRTVFLCKRGGRACNNRTIHVYFDGLHPTDAVNLIIGQKAYGSDSLEEAYPASVKQLANM</sequence>
<dbReference type="Gene3D" id="3.40.50.1110">
    <property type="entry name" value="SGNH hydrolase"/>
    <property type="match status" value="1"/>
</dbReference>
<dbReference type="GO" id="GO:0004560">
    <property type="term" value="F:alpha-L-fucosidase activity"/>
    <property type="evidence" value="ECO:0007669"/>
    <property type="project" value="UniProtKB-EC"/>
</dbReference>
<dbReference type="EMBL" id="KZ451950">
    <property type="protein sequence ID" value="PKA59026.1"/>
    <property type="molecule type" value="Genomic_DNA"/>
</dbReference>
<dbReference type="GO" id="GO:0016042">
    <property type="term" value="P:lipid catabolic process"/>
    <property type="evidence" value="ECO:0007669"/>
    <property type="project" value="UniProtKB-KW"/>
</dbReference>
<reference evidence="9 10" key="1">
    <citation type="journal article" date="2017" name="Nature">
        <title>The Apostasia genome and the evolution of orchids.</title>
        <authorList>
            <person name="Zhang G.Q."/>
            <person name="Liu K.W."/>
            <person name="Li Z."/>
            <person name="Lohaus R."/>
            <person name="Hsiao Y.Y."/>
            <person name="Niu S.C."/>
            <person name="Wang J.Y."/>
            <person name="Lin Y.C."/>
            <person name="Xu Q."/>
            <person name="Chen L.J."/>
            <person name="Yoshida K."/>
            <person name="Fujiwara S."/>
            <person name="Wang Z.W."/>
            <person name="Zhang Y.Q."/>
            <person name="Mitsuda N."/>
            <person name="Wang M."/>
            <person name="Liu G.H."/>
            <person name="Pecoraro L."/>
            <person name="Huang H.X."/>
            <person name="Xiao X.J."/>
            <person name="Lin M."/>
            <person name="Wu X.Y."/>
            <person name="Wu W.L."/>
            <person name="Chen Y.Y."/>
            <person name="Chang S.B."/>
            <person name="Sakamoto S."/>
            <person name="Ohme-Takagi M."/>
            <person name="Yagi M."/>
            <person name="Zeng S.J."/>
            <person name="Shen C.Y."/>
            <person name="Yeh C.M."/>
            <person name="Luo Y.B."/>
            <person name="Tsai W.C."/>
            <person name="Van de Peer Y."/>
            <person name="Liu Z.J."/>
        </authorList>
    </citation>
    <scope>NUCLEOTIDE SEQUENCE [LARGE SCALE GENOMIC DNA]</scope>
    <source>
        <strain evidence="10">cv. Shenzhen</strain>
        <tissue evidence="9">Stem</tissue>
    </source>
</reference>
<keyword evidence="6" id="KW-0442">Lipid degradation</keyword>
<keyword evidence="9" id="KW-0326">Glycosidase</keyword>
<keyword evidence="4 8" id="KW-0732">Signal</keyword>
<dbReference type="SUPFAM" id="SSF52266">
    <property type="entry name" value="SGNH hydrolase"/>
    <property type="match status" value="1"/>
</dbReference>
<dbReference type="InterPro" id="IPR001087">
    <property type="entry name" value="GDSL"/>
</dbReference>
<evidence type="ECO:0000256" key="2">
    <source>
        <dbReference type="ARBA" id="ARBA00008668"/>
    </source>
</evidence>
<evidence type="ECO:0000256" key="4">
    <source>
        <dbReference type="ARBA" id="ARBA00022729"/>
    </source>
</evidence>
<dbReference type="Proteomes" id="UP000236161">
    <property type="component" value="Unassembled WGS sequence"/>
</dbReference>
<dbReference type="EC" id="3.2.1.51" evidence="9"/>
<feature type="signal peptide" evidence="8">
    <location>
        <begin position="1"/>
        <end position="36"/>
    </location>
</feature>
<comment type="subcellular location">
    <subcellularLocation>
        <location evidence="1">Secreted</location>
    </subcellularLocation>
</comment>
<dbReference type="PANTHER" id="PTHR45650:SF2">
    <property type="entry name" value="OS06G0560700 PROTEIN"/>
    <property type="match status" value="1"/>
</dbReference>
<dbReference type="GO" id="GO:0016788">
    <property type="term" value="F:hydrolase activity, acting on ester bonds"/>
    <property type="evidence" value="ECO:0007669"/>
    <property type="project" value="InterPro"/>
</dbReference>
<accession>A0A2I0AU41</accession>
<evidence type="ECO:0000256" key="1">
    <source>
        <dbReference type="ARBA" id="ARBA00004613"/>
    </source>
</evidence>
<evidence type="ECO:0000256" key="6">
    <source>
        <dbReference type="ARBA" id="ARBA00022963"/>
    </source>
</evidence>
<dbReference type="PANTHER" id="PTHR45650">
    <property type="entry name" value="GDSL-LIKE LIPASE/ACYLHYDROLASE-RELATED"/>
    <property type="match status" value="1"/>
</dbReference>
<dbReference type="CDD" id="cd01837">
    <property type="entry name" value="SGNH_plant_lipase_like"/>
    <property type="match status" value="1"/>
</dbReference>
<organism evidence="9 10">
    <name type="scientific">Apostasia shenzhenica</name>
    <dbReference type="NCBI Taxonomy" id="1088818"/>
    <lineage>
        <taxon>Eukaryota</taxon>
        <taxon>Viridiplantae</taxon>
        <taxon>Streptophyta</taxon>
        <taxon>Embryophyta</taxon>
        <taxon>Tracheophyta</taxon>
        <taxon>Spermatophyta</taxon>
        <taxon>Magnoliopsida</taxon>
        <taxon>Liliopsida</taxon>
        <taxon>Asparagales</taxon>
        <taxon>Orchidaceae</taxon>
        <taxon>Apostasioideae</taxon>
        <taxon>Apostasia</taxon>
    </lineage>
</organism>